<name>A0A922I6G5_DERFA</name>
<dbReference type="Proteomes" id="UP000790347">
    <property type="component" value="Unassembled WGS sequence"/>
</dbReference>
<dbReference type="EMBL" id="ASGP02000002">
    <property type="protein sequence ID" value="KAH9521556.1"/>
    <property type="molecule type" value="Genomic_DNA"/>
</dbReference>
<accession>A0A922I6G5</accession>
<comment type="caution">
    <text evidence="1">The sequence shown here is derived from an EMBL/GenBank/DDBJ whole genome shotgun (WGS) entry which is preliminary data.</text>
</comment>
<reference evidence="1" key="1">
    <citation type="submission" date="2013-05" db="EMBL/GenBank/DDBJ databases">
        <authorList>
            <person name="Yim A.K.Y."/>
            <person name="Chan T.F."/>
            <person name="Ji K.M."/>
            <person name="Liu X.Y."/>
            <person name="Zhou J.W."/>
            <person name="Li R.Q."/>
            <person name="Yang K.Y."/>
            <person name="Li J."/>
            <person name="Li M."/>
            <person name="Law P.T.W."/>
            <person name="Wu Y.L."/>
            <person name="Cai Z.L."/>
            <person name="Qin H."/>
            <person name="Bao Y."/>
            <person name="Leung R.K.K."/>
            <person name="Ng P.K.S."/>
            <person name="Zou J."/>
            <person name="Zhong X.J."/>
            <person name="Ran P.X."/>
            <person name="Zhong N.S."/>
            <person name="Liu Z.G."/>
            <person name="Tsui S.K.W."/>
        </authorList>
    </citation>
    <scope>NUCLEOTIDE SEQUENCE</scope>
    <source>
        <strain evidence="1">Derf</strain>
        <tissue evidence="1">Whole organism</tissue>
    </source>
</reference>
<proteinExistence type="predicted"/>
<organism evidence="1 2">
    <name type="scientific">Dermatophagoides farinae</name>
    <name type="common">American house dust mite</name>
    <dbReference type="NCBI Taxonomy" id="6954"/>
    <lineage>
        <taxon>Eukaryota</taxon>
        <taxon>Metazoa</taxon>
        <taxon>Ecdysozoa</taxon>
        <taxon>Arthropoda</taxon>
        <taxon>Chelicerata</taxon>
        <taxon>Arachnida</taxon>
        <taxon>Acari</taxon>
        <taxon>Acariformes</taxon>
        <taxon>Sarcoptiformes</taxon>
        <taxon>Astigmata</taxon>
        <taxon>Psoroptidia</taxon>
        <taxon>Analgoidea</taxon>
        <taxon>Pyroglyphidae</taxon>
        <taxon>Dermatophagoidinae</taxon>
        <taxon>Dermatophagoides</taxon>
    </lineage>
</organism>
<keyword evidence="2" id="KW-1185">Reference proteome</keyword>
<gene>
    <name evidence="1" type="ORF">DERF_005200</name>
</gene>
<dbReference type="AlphaFoldDB" id="A0A922I6G5"/>
<protein>
    <submittedName>
        <fullName evidence="1">Uncharacterized protein</fullName>
    </submittedName>
</protein>
<reference evidence="1" key="2">
    <citation type="journal article" date="2022" name="Res Sq">
        <title>Comparative Genomics Reveals Insights into the Divergent Evolution of Astigmatic Mites and Household Pest Adaptations.</title>
        <authorList>
            <person name="Xiong Q."/>
            <person name="Wan A.T.-Y."/>
            <person name="Liu X.-Y."/>
            <person name="Fung C.S.-H."/>
            <person name="Xiao X."/>
            <person name="Malainual N."/>
            <person name="Hou J."/>
            <person name="Wang L."/>
            <person name="Wang M."/>
            <person name="Yang K."/>
            <person name="Cui Y."/>
            <person name="Leung E."/>
            <person name="Nong W."/>
            <person name="Shin S.-K."/>
            <person name="Au S."/>
            <person name="Jeong K.Y."/>
            <person name="Chew F.T."/>
            <person name="Hui J."/>
            <person name="Leung T.F."/>
            <person name="Tungtrongchitr A."/>
            <person name="Zhong N."/>
            <person name="Liu Z."/>
            <person name="Tsui S."/>
        </authorList>
    </citation>
    <scope>NUCLEOTIDE SEQUENCE</scope>
    <source>
        <strain evidence="1">Derf</strain>
        <tissue evidence="1">Whole organism</tissue>
    </source>
</reference>
<feature type="non-terminal residue" evidence="1">
    <location>
        <position position="1"/>
    </location>
</feature>
<sequence>FVFFSSAYILHNNKKKKNSPTSSSSPFRNILTLDLFPIQNIFSVFSNFDCMVGDLRTSTGCFFF</sequence>
<evidence type="ECO:0000313" key="2">
    <source>
        <dbReference type="Proteomes" id="UP000790347"/>
    </source>
</evidence>
<evidence type="ECO:0000313" key="1">
    <source>
        <dbReference type="EMBL" id="KAH9521556.1"/>
    </source>
</evidence>